<dbReference type="eggNOG" id="ENOG502ZMWC">
    <property type="taxonomic scope" value="Bacteria"/>
</dbReference>
<organism evidence="2 3">
    <name type="scientific">Paenibacillus durus</name>
    <name type="common">Paenibacillus azotofixans</name>
    <dbReference type="NCBI Taxonomy" id="44251"/>
    <lineage>
        <taxon>Bacteria</taxon>
        <taxon>Bacillati</taxon>
        <taxon>Bacillota</taxon>
        <taxon>Bacilli</taxon>
        <taxon>Bacillales</taxon>
        <taxon>Paenibacillaceae</taxon>
        <taxon>Paenibacillus</taxon>
    </lineage>
</organism>
<evidence type="ECO:0008006" key="4">
    <source>
        <dbReference type="Google" id="ProtNLM"/>
    </source>
</evidence>
<gene>
    <name evidence="2" type="ORF">PDUR_06335</name>
</gene>
<dbReference type="SUPFAM" id="SSF55486">
    <property type="entry name" value="Metalloproteases ('zincins'), catalytic domain"/>
    <property type="match status" value="1"/>
</dbReference>
<dbReference type="Gene3D" id="3.40.390.10">
    <property type="entry name" value="Collagenase (Catalytic Domain)"/>
    <property type="match status" value="1"/>
</dbReference>
<keyword evidence="1" id="KW-0732">Signal</keyword>
<evidence type="ECO:0000313" key="3">
    <source>
        <dbReference type="Proteomes" id="UP000029409"/>
    </source>
</evidence>
<feature type="signal peptide" evidence="1">
    <location>
        <begin position="1"/>
        <end position="22"/>
    </location>
</feature>
<keyword evidence="3" id="KW-1185">Reference proteome</keyword>
<dbReference type="RefSeq" id="WP_042205505.1">
    <property type="nucleotide sequence ID" value="NZ_CP009288.1"/>
</dbReference>
<dbReference type="EMBL" id="CP009288">
    <property type="protein sequence ID" value="AIQ11607.1"/>
    <property type="molecule type" value="Genomic_DNA"/>
</dbReference>
<sequence>MRKKIIASVMAALCIGSSIAYADTGTAHIKIGSISGGASNISYWYDTSVSSYGQNGAVDNARSQWDSISSGIGWSAGTQSSAKMKVFAGYQALPGGTYGQTSYYNYNWYGGVDQVYSDDVTNGSSYDQAQVILDAGWTSSWSQSERWMNAGHEVGHVLGMNHFENSPEHAGSHWMKSGRYTLTTPTEIDIAHMRTKWGY</sequence>
<evidence type="ECO:0000256" key="1">
    <source>
        <dbReference type="SAM" id="SignalP"/>
    </source>
</evidence>
<dbReference type="AlphaFoldDB" id="A0A089HKG8"/>
<dbReference type="OrthoDB" id="2666692at2"/>
<dbReference type="GO" id="GO:0008237">
    <property type="term" value="F:metallopeptidase activity"/>
    <property type="evidence" value="ECO:0007669"/>
    <property type="project" value="InterPro"/>
</dbReference>
<protein>
    <recommendedName>
        <fullName evidence="4">Peptidase M10 metallopeptidase domain-containing protein</fullName>
    </recommendedName>
</protein>
<dbReference type="Proteomes" id="UP000029409">
    <property type="component" value="Chromosome"/>
</dbReference>
<evidence type="ECO:0000313" key="2">
    <source>
        <dbReference type="EMBL" id="AIQ11607.1"/>
    </source>
</evidence>
<feature type="chain" id="PRO_5001843053" description="Peptidase M10 metallopeptidase domain-containing protein" evidence="1">
    <location>
        <begin position="23"/>
        <end position="199"/>
    </location>
</feature>
<dbReference type="KEGG" id="pdu:PDUR_06335"/>
<reference evidence="2 3" key="1">
    <citation type="submission" date="2014-08" db="EMBL/GenBank/DDBJ databases">
        <title>Comparative genomics of the Paenibacillus odorifer group.</title>
        <authorList>
            <person name="den Bakker H.C."/>
            <person name="Tsai Y.-C."/>
            <person name="Martin N."/>
            <person name="Korlach J."/>
            <person name="Wiedmann M."/>
        </authorList>
    </citation>
    <scope>NUCLEOTIDE SEQUENCE [LARGE SCALE GENOMIC DNA]</scope>
    <source>
        <strain evidence="2 3">DSM 1735</strain>
    </source>
</reference>
<name>A0A089HKG8_PAEDU</name>
<dbReference type="InterPro" id="IPR024079">
    <property type="entry name" value="MetalloPept_cat_dom_sf"/>
</dbReference>
<proteinExistence type="predicted"/>
<accession>A0A089HKG8</accession>